<reference evidence="2 3" key="1">
    <citation type="submission" date="2018-09" db="EMBL/GenBank/DDBJ databases">
        <authorList>
            <person name="Zhu H."/>
        </authorList>
    </citation>
    <scope>NUCLEOTIDE SEQUENCE [LARGE SCALE GENOMIC DNA]</scope>
    <source>
        <strain evidence="2 3">K1W22B-8</strain>
    </source>
</reference>
<dbReference type="Gene3D" id="1.20.1280.30">
    <property type="entry name" value="Methane monooxygenase, gamma chain, domain 2"/>
    <property type="match status" value="1"/>
</dbReference>
<sequence length="188" mass="22150">MRKPKERKQPGAERRLEPSPFGDGDLRRRWAERIDGYDSLKLALPELLAVREERAKRHLTDVDWLWIEARIEERVAVLRFKDLTYEQIRTLTLTMEPIDEVQRRYEEAARRGDGAEIEALAADFRRRYKPPVMPTSPFMKTETVLSEWLMKRRSLNWFAPTIDELRARRGVTVFKEGWPEPAADTVAT</sequence>
<proteinExistence type="predicted"/>
<dbReference type="InterPro" id="IPR004222">
    <property type="entry name" value="Me_mOase_g"/>
</dbReference>
<dbReference type="OrthoDB" id="4620104at2"/>
<comment type="caution">
    <text evidence="2">The sequence shown here is derived from an EMBL/GenBank/DDBJ whole genome shotgun (WGS) entry which is preliminary data.</text>
</comment>
<dbReference type="Proteomes" id="UP000284605">
    <property type="component" value="Unassembled WGS sequence"/>
</dbReference>
<dbReference type="InterPro" id="IPR015952">
    <property type="entry name" value="Me_mOase_g_dom1"/>
</dbReference>
<dbReference type="InterPro" id="IPR036123">
    <property type="entry name" value="Me_mOase_sf_g"/>
</dbReference>
<feature type="compositionally biased region" description="Basic and acidic residues" evidence="1">
    <location>
        <begin position="7"/>
        <end position="17"/>
    </location>
</feature>
<evidence type="ECO:0000256" key="1">
    <source>
        <dbReference type="SAM" id="MobiDB-lite"/>
    </source>
</evidence>
<dbReference type="GO" id="GO:0015049">
    <property type="term" value="F:methane monooxygenase [NAD(P)H] activity"/>
    <property type="evidence" value="ECO:0007669"/>
    <property type="project" value="InterPro"/>
</dbReference>
<keyword evidence="3" id="KW-1185">Reference proteome</keyword>
<dbReference type="Pfam" id="PF02964">
    <property type="entry name" value="MeMO_Hyd_G"/>
    <property type="match status" value="1"/>
</dbReference>
<accession>A0A418WIN6</accession>
<dbReference type="SUPFAM" id="SSF47152">
    <property type="entry name" value="Methane monooxygenase hydrolase, gamma subunit"/>
    <property type="match status" value="1"/>
</dbReference>
<evidence type="ECO:0000313" key="2">
    <source>
        <dbReference type="EMBL" id="RJF89812.1"/>
    </source>
</evidence>
<organism evidence="2 3">
    <name type="scientific">Oleomonas cavernae</name>
    <dbReference type="NCBI Taxonomy" id="2320859"/>
    <lineage>
        <taxon>Bacteria</taxon>
        <taxon>Pseudomonadati</taxon>
        <taxon>Pseudomonadota</taxon>
        <taxon>Alphaproteobacteria</taxon>
        <taxon>Acetobacterales</taxon>
        <taxon>Acetobacteraceae</taxon>
        <taxon>Oleomonas</taxon>
    </lineage>
</organism>
<evidence type="ECO:0000313" key="3">
    <source>
        <dbReference type="Proteomes" id="UP000284605"/>
    </source>
</evidence>
<keyword evidence="2" id="KW-0503">Monooxygenase</keyword>
<keyword evidence="2" id="KW-0560">Oxidoreductase</keyword>
<feature type="region of interest" description="Disordered" evidence="1">
    <location>
        <begin position="1"/>
        <end position="23"/>
    </location>
</feature>
<dbReference type="Gene3D" id="1.20.1280.10">
    <property type="entry name" value="Methane monooxygenase, gamma chain, domain 1"/>
    <property type="match status" value="1"/>
</dbReference>
<protein>
    <submittedName>
        <fullName evidence="2">Methane monooxygenase</fullName>
    </submittedName>
</protein>
<gene>
    <name evidence="2" type="ORF">D3874_24960</name>
</gene>
<dbReference type="InterPro" id="IPR015953">
    <property type="entry name" value="Me_mOase_g_dom2"/>
</dbReference>
<dbReference type="RefSeq" id="WP_119782052.1">
    <property type="nucleotide sequence ID" value="NZ_QYUK01000011.1"/>
</dbReference>
<dbReference type="EMBL" id="QYUK01000011">
    <property type="protein sequence ID" value="RJF89812.1"/>
    <property type="molecule type" value="Genomic_DNA"/>
</dbReference>
<name>A0A418WIN6_9PROT</name>
<dbReference type="GO" id="GO:0015947">
    <property type="term" value="P:methane metabolic process"/>
    <property type="evidence" value="ECO:0007669"/>
    <property type="project" value="InterPro"/>
</dbReference>
<dbReference type="AlphaFoldDB" id="A0A418WIN6"/>